<evidence type="ECO:0000256" key="2">
    <source>
        <dbReference type="ARBA" id="ARBA00006801"/>
    </source>
</evidence>
<proteinExistence type="inferred from homology"/>
<comment type="caution">
    <text evidence="6">The sequence shown here is derived from an EMBL/GenBank/DDBJ whole genome shotgun (WGS) entry which is preliminary data.</text>
</comment>
<gene>
    <name evidence="6" type="ORF">HAX54_050895</name>
</gene>
<evidence type="ECO:0000256" key="5">
    <source>
        <dbReference type="SAM" id="Phobius"/>
    </source>
</evidence>
<comment type="subcellular location">
    <subcellularLocation>
        <location evidence="1">Nucleus</location>
    </subcellularLocation>
</comment>
<keyword evidence="5" id="KW-1133">Transmembrane helix</keyword>
<dbReference type="EMBL" id="JACEIK010000897">
    <property type="protein sequence ID" value="MCD7463584.1"/>
    <property type="molecule type" value="Genomic_DNA"/>
</dbReference>
<evidence type="ECO:0008006" key="8">
    <source>
        <dbReference type="Google" id="ProtNLM"/>
    </source>
</evidence>
<evidence type="ECO:0000256" key="4">
    <source>
        <dbReference type="ARBA" id="ARBA00023242"/>
    </source>
</evidence>
<evidence type="ECO:0000256" key="3">
    <source>
        <dbReference type="ARBA" id="ARBA00022723"/>
    </source>
</evidence>
<keyword evidence="7" id="KW-1185">Reference proteome</keyword>
<feature type="transmembrane region" description="Helical" evidence="5">
    <location>
        <begin position="45"/>
        <end position="64"/>
    </location>
</feature>
<keyword evidence="5" id="KW-0812">Transmembrane</keyword>
<dbReference type="PANTHER" id="PTHR12549">
    <property type="entry name" value="JMJC DOMAIN-CONTAINING HISTONE DEMETHYLATION PROTEIN"/>
    <property type="match status" value="1"/>
</dbReference>
<evidence type="ECO:0000313" key="6">
    <source>
        <dbReference type="EMBL" id="MCD7463584.1"/>
    </source>
</evidence>
<protein>
    <recommendedName>
        <fullName evidence="8">JmjC domain-containing protein</fullName>
    </recommendedName>
</protein>
<dbReference type="PANTHER" id="PTHR12549:SF36">
    <property type="entry name" value="LYSINE-SPECIFIC DEMETHYLASE JMJ25-LIKE"/>
    <property type="match status" value="1"/>
</dbReference>
<reference evidence="6 7" key="1">
    <citation type="journal article" date="2021" name="BMC Genomics">
        <title>Datura genome reveals duplications of psychoactive alkaloid biosynthetic genes and high mutation rate following tissue culture.</title>
        <authorList>
            <person name="Rajewski A."/>
            <person name="Carter-House D."/>
            <person name="Stajich J."/>
            <person name="Litt A."/>
        </authorList>
    </citation>
    <scope>NUCLEOTIDE SEQUENCE [LARGE SCALE GENOMIC DNA]</scope>
    <source>
        <strain evidence="6">AR-01</strain>
    </source>
</reference>
<name>A0ABS8SYP3_DATST</name>
<evidence type="ECO:0000256" key="1">
    <source>
        <dbReference type="ARBA" id="ARBA00004123"/>
    </source>
</evidence>
<keyword evidence="4" id="KW-0539">Nucleus</keyword>
<keyword evidence="3" id="KW-0479">Metal-binding</keyword>
<accession>A0ABS8SYP3</accession>
<dbReference type="Proteomes" id="UP000823775">
    <property type="component" value="Unassembled WGS sequence"/>
</dbReference>
<evidence type="ECO:0000313" key="7">
    <source>
        <dbReference type="Proteomes" id="UP000823775"/>
    </source>
</evidence>
<dbReference type="Gene3D" id="2.60.120.650">
    <property type="entry name" value="Cupin"/>
    <property type="match status" value="1"/>
</dbReference>
<dbReference type="InterPro" id="IPR045109">
    <property type="entry name" value="LSDs-like"/>
</dbReference>
<keyword evidence="5" id="KW-0472">Membrane</keyword>
<organism evidence="6 7">
    <name type="scientific">Datura stramonium</name>
    <name type="common">Jimsonweed</name>
    <name type="synonym">Common thornapple</name>
    <dbReference type="NCBI Taxonomy" id="4076"/>
    <lineage>
        <taxon>Eukaryota</taxon>
        <taxon>Viridiplantae</taxon>
        <taxon>Streptophyta</taxon>
        <taxon>Embryophyta</taxon>
        <taxon>Tracheophyta</taxon>
        <taxon>Spermatophyta</taxon>
        <taxon>Magnoliopsida</taxon>
        <taxon>eudicotyledons</taxon>
        <taxon>Gunneridae</taxon>
        <taxon>Pentapetalae</taxon>
        <taxon>asterids</taxon>
        <taxon>lamiids</taxon>
        <taxon>Solanales</taxon>
        <taxon>Solanaceae</taxon>
        <taxon>Solanoideae</taxon>
        <taxon>Datureae</taxon>
        <taxon>Datura</taxon>
    </lineage>
</organism>
<comment type="similarity">
    <text evidence="2">Belongs to the JARID1 histone demethylase family.</text>
</comment>
<sequence>MVMWRAVRNIAIKEGSSDLVVTAVDCLDWCGASSLMLPSGSRFPFVYPMSISASILLVLCNLFLGDAVAIPSMLMPHGILKPDLKTYIAYGFAEELGHGDSVTKLHCDMSDAVNVLTHC</sequence>